<dbReference type="Proteomes" id="UP000230956">
    <property type="component" value="Unassembled WGS sequence"/>
</dbReference>
<dbReference type="InterPro" id="IPR051161">
    <property type="entry name" value="Mannose-6P_isomerase_type2"/>
</dbReference>
<sequence length="321" mass="35686">MSDSNDLYGVILAGGAGTRFWPLSREMSPKQLLRVFGTESLIWQTIKRLLPLIPQEQIYMVSNSKLASEIRTNLITGKEPFDKVGYLVEPEARNTAPAIGLAAVYLANMNPDAVMAILPSDHIINNQDEFLAVLKQVEELAKAGYLVTLGLKPTRPETGFGYIKSGEKLAQFSNGYVSHAVERFVEKPDRETAVSYLESGDYFWNSGMFVFKASTILDEIHRLMPDLYNLLLKFRDLSLDEWSSEKAKAIFCEAESLSIDYGIIEKSDKVAVVPVDLDWSDVGSLTALGDFLDKDGRDNAVAGNVLDIESKNSIIYGEDRL</sequence>
<feature type="domain" description="Nucleotidyl transferase" evidence="1">
    <location>
        <begin position="9"/>
        <end position="290"/>
    </location>
</feature>
<dbReference type="Pfam" id="PF00483">
    <property type="entry name" value="NTP_transferase"/>
    <property type="match status" value="1"/>
</dbReference>
<dbReference type="InterPro" id="IPR005835">
    <property type="entry name" value="NTP_transferase_dom"/>
</dbReference>
<keyword evidence="2" id="KW-0548">Nucleotidyltransferase</keyword>
<dbReference type="EMBL" id="PFNG01000067">
    <property type="protein sequence ID" value="PIZ41194.1"/>
    <property type="molecule type" value="Genomic_DNA"/>
</dbReference>
<dbReference type="AlphaFoldDB" id="A0A2M7T9K8"/>
<keyword evidence="2" id="KW-0808">Transferase</keyword>
<evidence type="ECO:0000313" key="2">
    <source>
        <dbReference type="EMBL" id="PIZ41194.1"/>
    </source>
</evidence>
<proteinExistence type="predicted"/>
<reference evidence="3" key="1">
    <citation type="submission" date="2017-09" db="EMBL/GenBank/DDBJ databases">
        <title>Depth-based differentiation of microbial function through sediment-hosted aquifers and enrichment of novel symbionts in the deep terrestrial subsurface.</title>
        <authorList>
            <person name="Probst A.J."/>
            <person name="Ladd B."/>
            <person name="Jarett J.K."/>
            <person name="Geller-Mcgrath D.E."/>
            <person name="Sieber C.M.K."/>
            <person name="Emerson J.B."/>
            <person name="Anantharaman K."/>
            <person name="Thomas B.C."/>
            <person name="Malmstrom R."/>
            <person name="Stieglmeier M."/>
            <person name="Klingl A."/>
            <person name="Woyke T."/>
            <person name="Ryan C.M."/>
            <person name="Banfield J.F."/>
        </authorList>
    </citation>
    <scope>NUCLEOTIDE SEQUENCE [LARGE SCALE GENOMIC DNA]</scope>
</reference>
<gene>
    <name evidence="2" type="ORF">COY37_02725</name>
</gene>
<keyword evidence="2" id="KW-0413">Isomerase</keyword>
<dbReference type="GO" id="GO:0009298">
    <property type="term" value="P:GDP-mannose biosynthetic process"/>
    <property type="evidence" value="ECO:0007669"/>
    <property type="project" value="TreeGrafter"/>
</dbReference>
<accession>A0A2M7T9K8</accession>
<evidence type="ECO:0000313" key="3">
    <source>
        <dbReference type="Proteomes" id="UP000230956"/>
    </source>
</evidence>
<dbReference type="RefSeq" id="WP_286975959.1">
    <property type="nucleotide sequence ID" value="NZ_PFNG01000067.1"/>
</dbReference>
<dbReference type="Gene3D" id="3.90.550.10">
    <property type="entry name" value="Spore Coat Polysaccharide Biosynthesis Protein SpsA, Chain A"/>
    <property type="match status" value="1"/>
</dbReference>
<dbReference type="GO" id="GO:0016853">
    <property type="term" value="F:isomerase activity"/>
    <property type="evidence" value="ECO:0007669"/>
    <property type="project" value="UniProtKB-KW"/>
</dbReference>
<name>A0A2M7T9K8_9ACTN</name>
<feature type="non-terminal residue" evidence="2">
    <location>
        <position position="321"/>
    </location>
</feature>
<dbReference type="PANTHER" id="PTHR46390">
    <property type="entry name" value="MANNOSE-1-PHOSPHATE GUANYLYLTRANSFERASE"/>
    <property type="match status" value="1"/>
</dbReference>
<evidence type="ECO:0000259" key="1">
    <source>
        <dbReference type="Pfam" id="PF00483"/>
    </source>
</evidence>
<dbReference type="GO" id="GO:0004475">
    <property type="term" value="F:mannose-1-phosphate guanylyltransferase (GTP) activity"/>
    <property type="evidence" value="ECO:0007669"/>
    <property type="project" value="InterPro"/>
</dbReference>
<protein>
    <submittedName>
        <fullName evidence="2">Mannose-1-phosphate guanylyltransferase/mannose-6-phosphate isomerase</fullName>
    </submittedName>
</protein>
<comment type="caution">
    <text evidence="2">The sequence shown here is derived from an EMBL/GenBank/DDBJ whole genome shotgun (WGS) entry which is preliminary data.</text>
</comment>
<dbReference type="InterPro" id="IPR049577">
    <property type="entry name" value="GMPP_N"/>
</dbReference>
<dbReference type="CDD" id="cd02509">
    <property type="entry name" value="GDP-M1P_Guanylyltransferase"/>
    <property type="match status" value="1"/>
</dbReference>
<organism evidence="2 3">
    <name type="scientific">Candidatus Aquicultor secundus</name>
    <dbReference type="NCBI Taxonomy" id="1973895"/>
    <lineage>
        <taxon>Bacteria</taxon>
        <taxon>Bacillati</taxon>
        <taxon>Actinomycetota</taxon>
        <taxon>Candidatus Aquicultoria</taxon>
        <taxon>Candidatus Aquicultorales</taxon>
        <taxon>Candidatus Aquicultoraceae</taxon>
        <taxon>Candidatus Aquicultor</taxon>
    </lineage>
</organism>
<dbReference type="SUPFAM" id="SSF53448">
    <property type="entry name" value="Nucleotide-diphospho-sugar transferases"/>
    <property type="match status" value="1"/>
</dbReference>
<dbReference type="InterPro" id="IPR029044">
    <property type="entry name" value="Nucleotide-diphossugar_trans"/>
</dbReference>
<dbReference type="PANTHER" id="PTHR46390:SF1">
    <property type="entry name" value="MANNOSE-1-PHOSPHATE GUANYLYLTRANSFERASE"/>
    <property type="match status" value="1"/>
</dbReference>